<dbReference type="OrthoDB" id="3181259at2759"/>
<gene>
    <name evidence="3" type="ORF">D9619_007358</name>
</gene>
<feature type="domain" description="F-box" evidence="2">
    <location>
        <begin position="65"/>
        <end position="115"/>
    </location>
</feature>
<organism evidence="3 4">
    <name type="scientific">Psilocybe cf. subviscida</name>
    <dbReference type="NCBI Taxonomy" id="2480587"/>
    <lineage>
        <taxon>Eukaryota</taxon>
        <taxon>Fungi</taxon>
        <taxon>Dikarya</taxon>
        <taxon>Basidiomycota</taxon>
        <taxon>Agaricomycotina</taxon>
        <taxon>Agaricomycetes</taxon>
        <taxon>Agaricomycetidae</taxon>
        <taxon>Agaricales</taxon>
        <taxon>Agaricineae</taxon>
        <taxon>Strophariaceae</taxon>
        <taxon>Psilocybe</taxon>
    </lineage>
</organism>
<evidence type="ECO:0000313" key="3">
    <source>
        <dbReference type="EMBL" id="KAF5315083.1"/>
    </source>
</evidence>
<dbReference type="InterPro" id="IPR001810">
    <property type="entry name" value="F-box_dom"/>
</dbReference>
<dbReference type="SUPFAM" id="SSF81383">
    <property type="entry name" value="F-box domain"/>
    <property type="match status" value="1"/>
</dbReference>
<sequence>MRSSSEAKSPMRWSNFTRSFSDFISKLSCSTLSKHPSDSFATPRRTTISHPKQLRRVIPNSPLSPHPIGQLPVELIAYIFDIGSQDDTSFPVIVSHVCREWRDISLNTPSLWRHITLGPNELGCRKRLRRAKAHPLDIKLSSSATESRHNQFHVMNMYAANRYMGMVKPYTHQWRSLDIHFAQYASHLWQVGLANCASPAPQLEEFSLVYRLNDDIQEFSLFDGYAPRLRRVTIDGIRLEWAPSLFTNLTFLDYSHHGFTSGNSAVHDVINILSVSAQLVELRILFPRGRTPRLPATSEAVTTVVNLPQLSRLSLRVDGSDIPFELAHLVTLINAPSLTTLHLTDLRRSHRAFPSIKSFFYVYALPRTLRLISVSHGWYDPRMVQALYQALPRLAHIHVKRTRAPEQVLDLKPPIREVPSRRAKRGSHGPNRYENPHSNLSYSSGRVHS</sequence>
<dbReference type="InterPro" id="IPR036047">
    <property type="entry name" value="F-box-like_dom_sf"/>
</dbReference>
<dbReference type="Pfam" id="PF12937">
    <property type="entry name" value="F-box-like"/>
    <property type="match status" value="1"/>
</dbReference>
<reference evidence="3 4" key="1">
    <citation type="journal article" date="2020" name="ISME J.">
        <title>Uncovering the hidden diversity of litter-decomposition mechanisms in mushroom-forming fungi.</title>
        <authorList>
            <person name="Floudas D."/>
            <person name="Bentzer J."/>
            <person name="Ahren D."/>
            <person name="Johansson T."/>
            <person name="Persson P."/>
            <person name="Tunlid A."/>
        </authorList>
    </citation>
    <scope>NUCLEOTIDE SEQUENCE [LARGE SCALE GENOMIC DNA]</scope>
    <source>
        <strain evidence="3 4">CBS 101986</strain>
    </source>
</reference>
<evidence type="ECO:0000259" key="2">
    <source>
        <dbReference type="PROSITE" id="PS50181"/>
    </source>
</evidence>
<feature type="region of interest" description="Disordered" evidence="1">
    <location>
        <begin position="408"/>
        <end position="449"/>
    </location>
</feature>
<evidence type="ECO:0000313" key="4">
    <source>
        <dbReference type="Proteomes" id="UP000567179"/>
    </source>
</evidence>
<dbReference type="InterPro" id="IPR032675">
    <property type="entry name" value="LRR_dom_sf"/>
</dbReference>
<evidence type="ECO:0000256" key="1">
    <source>
        <dbReference type="SAM" id="MobiDB-lite"/>
    </source>
</evidence>
<accession>A0A8H5B2Y1</accession>
<protein>
    <recommendedName>
        <fullName evidence="2">F-box domain-containing protein</fullName>
    </recommendedName>
</protein>
<comment type="caution">
    <text evidence="3">The sequence shown here is derived from an EMBL/GenBank/DDBJ whole genome shotgun (WGS) entry which is preliminary data.</text>
</comment>
<keyword evidence="4" id="KW-1185">Reference proteome</keyword>
<dbReference type="SUPFAM" id="SSF52047">
    <property type="entry name" value="RNI-like"/>
    <property type="match status" value="1"/>
</dbReference>
<dbReference type="AlphaFoldDB" id="A0A8H5B2Y1"/>
<dbReference type="Gene3D" id="1.20.1280.50">
    <property type="match status" value="1"/>
</dbReference>
<dbReference type="PROSITE" id="PS50181">
    <property type="entry name" value="FBOX"/>
    <property type="match status" value="1"/>
</dbReference>
<dbReference type="Gene3D" id="3.80.10.10">
    <property type="entry name" value="Ribonuclease Inhibitor"/>
    <property type="match status" value="1"/>
</dbReference>
<dbReference type="Proteomes" id="UP000567179">
    <property type="component" value="Unassembled WGS sequence"/>
</dbReference>
<feature type="compositionally biased region" description="Polar residues" evidence="1">
    <location>
        <begin position="436"/>
        <end position="449"/>
    </location>
</feature>
<proteinExistence type="predicted"/>
<name>A0A8H5B2Y1_9AGAR</name>
<dbReference type="EMBL" id="JAACJJ010000043">
    <property type="protein sequence ID" value="KAF5315083.1"/>
    <property type="molecule type" value="Genomic_DNA"/>
</dbReference>